<keyword evidence="1" id="KW-1133">Transmembrane helix</keyword>
<evidence type="ECO:0000256" key="1">
    <source>
        <dbReference type="SAM" id="Phobius"/>
    </source>
</evidence>
<gene>
    <name evidence="2" type="ORF">CKY39_21395</name>
</gene>
<feature type="transmembrane region" description="Helical" evidence="1">
    <location>
        <begin position="100"/>
        <end position="119"/>
    </location>
</feature>
<sequence length="128" mass="14058">MSGAIAFCICALPYSRRTDPEITRADWIFLVASLSVLLTWFLTSDAMWAVVILTAVGLADFAPTFRAACPQPFREQTTFFALGAVRNVLVILALEHYSVTTVLFPLAGGVACIALVALISHRRWRLRG</sequence>
<evidence type="ECO:0000313" key="3">
    <source>
        <dbReference type="Proteomes" id="UP000217154"/>
    </source>
</evidence>
<dbReference type="EMBL" id="CP023284">
    <property type="protein sequence ID" value="ATA55495.1"/>
    <property type="molecule type" value="Genomic_DNA"/>
</dbReference>
<feature type="transmembrane region" description="Helical" evidence="1">
    <location>
        <begin position="27"/>
        <end position="56"/>
    </location>
</feature>
<dbReference type="AlphaFoldDB" id="A0A250DM95"/>
<evidence type="ECO:0000313" key="2">
    <source>
        <dbReference type="EMBL" id="ATA55495.1"/>
    </source>
</evidence>
<organism evidence="2 3">
    <name type="scientific">Variovorax boronicumulans</name>
    <dbReference type="NCBI Taxonomy" id="436515"/>
    <lineage>
        <taxon>Bacteria</taxon>
        <taxon>Pseudomonadati</taxon>
        <taxon>Pseudomonadota</taxon>
        <taxon>Betaproteobacteria</taxon>
        <taxon>Burkholderiales</taxon>
        <taxon>Comamonadaceae</taxon>
        <taxon>Variovorax</taxon>
    </lineage>
</organism>
<dbReference type="KEGG" id="vbo:CKY39_21395"/>
<keyword evidence="1" id="KW-0812">Transmembrane</keyword>
<keyword evidence="1" id="KW-0472">Membrane</keyword>
<dbReference type="Proteomes" id="UP000217154">
    <property type="component" value="Chromosome"/>
</dbReference>
<reference evidence="2 3" key="1">
    <citation type="submission" date="2017-09" db="EMBL/GenBank/DDBJ databases">
        <title>The diverse metabolic capabilities of V. boronicumulans make it an excellent choice for continued studies on novel biodegradation.</title>
        <authorList>
            <person name="Sun S."/>
        </authorList>
    </citation>
    <scope>NUCLEOTIDE SEQUENCE [LARGE SCALE GENOMIC DNA]</scope>
    <source>
        <strain evidence="2 3">J1</strain>
    </source>
</reference>
<accession>A0A250DM95</accession>
<proteinExistence type="predicted"/>
<protein>
    <submittedName>
        <fullName evidence="2">Uncharacterized protein</fullName>
    </submittedName>
</protein>
<name>A0A250DM95_9BURK</name>